<comment type="caution">
    <text evidence="5">The sequence shown here is derived from an EMBL/GenBank/DDBJ whole genome shotgun (WGS) entry which is preliminary data.</text>
</comment>
<dbReference type="PANTHER" id="PTHR11586:SF37">
    <property type="entry name" value="TRNA-BINDING DOMAIN-CONTAINING PROTEIN"/>
    <property type="match status" value="1"/>
</dbReference>
<evidence type="ECO:0000256" key="3">
    <source>
        <dbReference type="PROSITE-ProRule" id="PRU00209"/>
    </source>
</evidence>
<dbReference type="Proteomes" id="UP000177026">
    <property type="component" value="Unassembled WGS sequence"/>
</dbReference>
<dbReference type="InterPro" id="IPR051270">
    <property type="entry name" value="Tyrosine-tRNA_ligase_regulator"/>
</dbReference>
<sequence>MDTISFDEWKKIEMKVGKIMKVERVPDTDKLYKLQVDIGVAEPIQIVTSLVPYYKEEELQDRKIVVLVNLEPAKFAGETSEGMLLCAENEDEDKCVLLSVEKDIEPGTPIT</sequence>
<reference evidence="5 6" key="1">
    <citation type="journal article" date="2016" name="Nat. Commun.">
        <title>Thousands of microbial genomes shed light on interconnected biogeochemical processes in an aquifer system.</title>
        <authorList>
            <person name="Anantharaman K."/>
            <person name="Brown C.T."/>
            <person name="Hug L.A."/>
            <person name="Sharon I."/>
            <person name="Castelle C.J."/>
            <person name="Probst A.J."/>
            <person name="Thomas B.C."/>
            <person name="Singh A."/>
            <person name="Wilkins M.J."/>
            <person name="Karaoz U."/>
            <person name="Brodie E.L."/>
            <person name="Williams K.H."/>
            <person name="Hubbard S.S."/>
            <person name="Banfield J.F."/>
        </authorList>
    </citation>
    <scope>NUCLEOTIDE SEQUENCE [LARGE SCALE GENOMIC DNA]</scope>
</reference>
<accession>A0A1F7GN43</accession>
<dbReference type="SUPFAM" id="SSF50249">
    <property type="entry name" value="Nucleic acid-binding proteins"/>
    <property type="match status" value="1"/>
</dbReference>
<name>A0A1F7GN43_9BACT</name>
<dbReference type="Gene3D" id="2.40.50.140">
    <property type="entry name" value="Nucleic acid-binding proteins"/>
    <property type="match status" value="1"/>
</dbReference>
<proteinExistence type="predicted"/>
<dbReference type="PROSITE" id="PS50886">
    <property type="entry name" value="TRBD"/>
    <property type="match status" value="1"/>
</dbReference>
<evidence type="ECO:0000259" key="4">
    <source>
        <dbReference type="PROSITE" id="PS50886"/>
    </source>
</evidence>
<dbReference type="EMBL" id="MFZI01000040">
    <property type="protein sequence ID" value="OGK20086.1"/>
    <property type="molecule type" value="Genomic_DNA"/>
</dbReference>
<keyword evidence="1 3" id="KW-0820">tRNA-binding</keyword>
<dbReference type="Pfam" id="PF01588">
    <property type="entry name" value="tRNA_bind"/>
    <property type="match status" value="1"/>
</dbReference>
<evidence type="ECO:0000313" key="6">
    <source>
        <dbReference type="Proteomes" id="UP000177026"/>
    </source>
</evidence>
<dbReference type="InterPro" id="IPR012340">
    <property type="entry name" value="NA-bd_OB-fold"/>
</dbReference>
<evidence type="ECO:0000256" key="2">
    <source>
        <dbReference type="ARBA" id="ARBA00022884"/>
    </source>
</evidence>
<evidence type="ECO:0000313" key="5">
    <source>
        <dbReference type="EMBL" id="OGK20086.1"/>
    </source>
</evidence>
<dbReference type="PANTHER" id="PTHR11586">
    <property type="entry name" value="TRNA-AMINOACYLATION COFACTOR ARC1 FAMILY MEMBER"/>
    <property type="match status" value="1"/>
</dbReference>
<evidence type="ECO:0000256" key="1">
    <source>
        <dbReference type="ARBA" id="ARBA00022555"/>
    </source>
</evidence>
<dbReference type="AlphaFoldDB" id="A0A1F7GN43"/>
<gene>
    <name evidence="5" type="ORF">A2866_00995</name>
</gene>
<dbReference type="InterPro" id="IPR002547">
    <property type="entry name" value="tRNA-bd_dom"/>
</dbReference>
<keyword evidence="2 3" id="KW-0694">RNA-binding</keyword>
<organism evidence="5 6">
    <name type="scientific">Candidatus Roizmanbacteria bacterium RIFCSPHIGHO2_01_FULL_39_8</name>
    <dbReference type="NCBI Taxonomy" id="1802033"/>
    <lineage>
        <taxon>Bacteria</taxon>
        <taxon>Candidatus Roizmaniibacteriota</taxon>
    </lineage>
</organism>
<feature type="domain" description="TRNA-binding" evidence="4">
    <location>
        <begin position="8"/>
        <end position="111"/>
    </location>
</feature>
<protein>
    <submittedName>
        <fullName evidence="5">tRNA-binding protein</fullName>
    </submittedName>
</protein>
<dbReference type="GO" id="GO:0000049">
    <property type="term" value="F:tRNA binding"/>
    <property type="evidence" value="ECO:0007669"/>
    <property type="project" value="UniProtKB-UniRule"/>
</dbReference>